<gene>
    <name evidence="2" type="ORF">JKP88DRAFT_351566</name>
</gene>
<dbReference type="InterPro" id="IPR001214">
    <property type="entry name" value="SET_dom"/>
</dbReference>
<sequence length="394" mass="42409">MAHIQAAEDVLVIPGNLCLWSNRDGVVGGLQGQTDLCWDQAGDLRDPVDDTSYAKGLTWDVRLALALQDATADIAVGGQFWDLYGRLLPAPHEVTVPLCLPSALLKEMQHAQLARRAQAQKDRLSGLFPLMMQTHMAHPRTACYSALGPGVLQSLPFALQWAFALVRSRAFSAGNDQFAFVPFLDMANHNSNPNANFTFDSAIGSFKLTALTDVKADSQVYISYGQALDDGKLATQYGFCVASDENPNPPPLADMTAKGPQLMSAADLLKFEELLSDASEAHFKRLGTSSTTVPQHYYIVCAKLAQLAAASHAHPPTAAAQLLAGIQSYCKAEFPTSLEEDLALQSRILAAAGSGANVDERFLFALEYRMRRKDTHMLATDLLGLIVGSDGAGA</sequence>
<dbReference type="Gene3D" id="3.90.1410.10">
    <property type="entry name" value="set domain protein methyltransferase, domain 1"/>
    <property type="match status" value="1"/>
</dbReference>
<dbReference type="PANTHER" id="PTHR13271">
    <property type="entry name" value="UNCHARACTERIZED PUTATIVE METHYLTRANSFERASE"/>
    <property type="match status" value="1"/>
</dbReference>
<protein>
    <recommendedName>
        <fullName evidence="1">SET domain-containing protein</fullName>
    </recommendedName>
</protein>
<dbReference type="PANTHER" id="PTHR13271:SF154">
    <property type="entry name" value="GRIP DOMAIN-CONTAINING PROTEIN"/>
    <property type="match status" value="1"/>
</dbReference>
<reference evidence="2" key="1">
    <citation type="submission" date="2021-02" db="EMBL/GenBank/DDBJ databases">
        <title>First Annotated Genome of the Yellow-green Alga Tribonema minus.</title>
        <authorList>
            <person name="Mahan K.M."/>
        </authorList>
    </citation>
    <scope>NUCLEOTIDE SEQUENCE</scope>
    <source>
        <strain evidence="2">UTEX B ZZ1240</strain>
    </source>
</reference>
<feature type="domain" description="SET" evidence="1">
    <location>
        <begin position="162"/>
        <end position="225"/>
    </location>
</feature>
<dbReference type="InterPro" id="IPR046341">
    <property type="entry name" value="SET_dom_sf"/>
</dbReference>
<dbReference type="GO" id="GO:0016279">
    <property type="term" value="F:protein-lysine N-methyltransferase activity"/>
    <property type="evidence" value="ECO:0007669"/>
    <property type="project" value="TreeGrafter"/>
</dbReference>
<dbReference type="AlphaFoldDB" id="A0A835YIR1"/>
<evidence type="ECO:0000313" key="2">
    <source>
        <dbReference type="EMBL" id="KAG5175198.1"/>
    </source>
</evidence>
<dbReference type="OrthoDB" id="5945798at2759"/>
<comment type="caution">
    <text evidence="2">The sequence shown here is derived from an EMBL/GenBank/DDBJ whole genome shotgun (WGS) entry which is preliminary data.</text>
</comment>
<evidence type="ECO:0000313" key="3">
    <source>
        <dbReference type="Proteomes" id="UP000664859"/>
    </source>
</evidence>
<evidence type="ECO:0000259" key="1">
    <source>
        <dbReference type="Pfam" id="PF00856"/>
    </source>
</evidence>
<name>A0A835YIR1_9STRA</name>
<keyword evidence="3" id="KW-1185">Reference proteome</keyword>
<dbReference type="Proteomes" id="UP000664859">
    <property type="component" value="Unassembled WGS sequence"/>
</dbReference>
<accession>A0A835YIR1</accession>
<dbReference type="EMBL" id="JAFCMP010000552">
    <property type="protein sequence ID" value="KAG5175198.1"/>
    <property type="molecule type" value="Genomic_DNA"/>
</dbReference>
<organism evidence="2 3">
    <name type="scientific">Tribonema minus</name>
    <dbReference type="NCBI Taxonomy" id="303371"/>
    <lineage>
        <taxon>Eukaryota</taxon>
        <taxon>Sar</taxon>
        <taxon>Stramenopiles</taxon>
        <taxon>Ochrophyta</taxon>
        <taxon>PX clade</taxon>
        <taxon>Xanthophyceae</taxon>
        <taxon>Tribonematales</taxon>
        <taxon>Tribonemataceae</taxon>
        <taxon>Tribonema</taxon>
    </lineage>
</organism>
<dbReference type="SUPFAM" id="SSF82199">
    <property type="entry name" value="SET domain"/>
    <property type="match status" value="1"/>
</dbReference>
<proteinExistence type="predicted"/>
<dbReference type="CDD" id="cd10527">
    <property type="entry name" value="SET_LSMT"/>
    <property type="match status" value="1"/>
</dbReference>
<dbReference type="InterPro" id="IPR050600">
    <property type="entry name" value="SETD3_SETD6_MTase"/>
</dbReference>
<dbReference type="Pfam" id="PF00856">
    <property type="entry name" value="SET"/>
    <property type="match status" value="1"/>
</dbReference>